<keyword evidence="4" id="KW-1185">Reference proteome</keyword>
<comment type="caution">
    <text evidence="3">The sequence shown here is derived from an EMBL/GenBank/DDBJ whole genome shotgun (WGS) entry which is preliminary data.</text>
</comment>
<dbReference type="AlphaFoldDB" id="A0A9J6PJX6"/>
<evidence type="ECO:0000259" key="2">
    <source>
        <dbReference type="Pfam" id="PF02510"/>
    </source>
</evidence>
<dbReference type="RefSeq" id="WP_267143079.1">
    <property type="nucleotide sequence ID" value="NZ_JAODIL010000075.1"/>
</dbReference>
<evidence type="ECO:0000313" key="4">
    <source>
        <dbReference type="Proteomes" id="UP001064262"/>
    </source>
</evidence>
<reference evidence="3" key="1">
    <citation type="submission" date="2022-09" db="EMBL/GenBank/DDBJ databases">
        <title>Winslowiella arboricola sp. nov., isolated from bleeding cankers on broadleaf hosts.</title>
        <authorList>
            <person name="Brady C."/>
            <person name="Kaur S."/>
            <person name="Crampton B."/>
            <person name="Maddock D."/>
            <person name="Arnold D."/>
            <person name="Denman S."/>
        </authorList>
    </citation>
    <scope>NUCLEOTIDE SEQUENCE</scope>
    <source>
        <strain evidence="3">BAC 15a-03b</strain>
    </source>
</reference>
<feature type="domain" description="Surface presentation of antigen" evidence="2">
    <location>
        <begin position="204"/>
        <end position="278"/>
    </location>
</feature>
<dbReference type="EMBL" id="JAODIM010000039">
    <property type="protein sequence ID" value="MCU5777674.1"/>
    <property type="molecule type" value="Genomic_DNA"/>
</dbReference>
<gene>
    <name evidence="3" type="ORF">N5923_09230</name>
</gene>
<dbReference type="InterPro" id="IPR056746">
    <property type="entry name" value="SPAN_dom"/>
</dbReference>
<feature type="region of interest" description="Disordered" evidence="1">
    <location>
        <begin position="260"/>
        <end position="284"/>
    </location>
</feature>
<organism evidence="3 4">
    <name type="scientific">Winslowiella arboricola</name>
    <dbReference type="NCBI Taxonomy" id="2978220"/>
    <lineage>
        <taxon>Bacteria</taxon>
        <taxon>Pseudomonadati</taxon>
        <taxon>Pseudomonadota</taxon>
        <taxon>Gammaproteobacteria</taxon>
        <taxon>Enterobacterales</taxon>
        <taxon>Erwiniaceae</taxon>
        <taxon>Winslowiella</taxon>
    </lineage>
</organism>
<proteinExistence type="predicted"/>
<sequence length="284" mass="30962">MANVIVAPVARPLLPVAKSDECNAGELDKQLEKAWQQQPEDLPPMGWALPQPIPAAEKPPVALNLSLLKRDAEIKTALTPGMPPISQQPVQQPLPLTRRHAPAIASISPPPEISAQPVVTERPLPPLASRSSDLPLSPERHEVDIADKPRSDERRIVPIPAAWSDKAAPQPWLRSDLLPMPVARHKAPLPALPVAKPAASEDGQHRISYAFTQWGSEHRVQLTAVRDGNQPLVVVMNPSDPLVSRRLQEAIVSSAPASQVILGDETADDQRRNKPELPFVEDDE</sequence>
<evidence type="ECO:0000313" key="3">
    <source>
        <dbReference type="EMBL" id="MCU5777674.1"/>
    </source>
</evidence>
<dbReference type="Proteomes" id="UP001064262">
    <property type="component" value="Unassembled WGS sequence"/>
</dbReference>
<accession>A0A9J6PJX6</accession>
<evidence type="ECO:0000256" key="1">
    <source>
        <dbReference type="SAM" id="MobiDB-lite"/>
    </source>
</evidence>
<name>A0A9J6PJX6_9GAMM</name>
<protein>
    <recommendedName>
        <fullName evidence="2">Surface presentation of antigen domain-containing protein</fullName>
    </recommendedName>
</protein>
<dbReference type="Pfam" id="PF02510">
    <property type="entry name" value="SPAN"/>
    <property type="match status" value="1"/>
</dbReference>